<proteinExistence type="predicted"/>
<feature type="non-terminal residue" evidence="2">
    <location>
        <position position="371"/>
    </location>
</feature>
<feature type="compositionally biased region" description="Basic and acidic residues" evidence="1">
    <location>
        <begin position="198"/>
        <end position="207"/>
    </location>
</feature>
<dbReference type="AlphaFoldDB" id="A0A7J6QZS3"/>
<gene>
    <name evidence="2" type="ORF">FOZ62_031316</name>
</gene>
<evidence type="ECO:0000313" key="2">
    <source>
        <dbReference type="EMBL" id="KAF4713924.1"/>
    </source>
</evidence>
<reference evidence="2 3" key="1">
    <citation type="submission" date="2020-04" db="EMBL/GenBank/DDBJ databases">
        <title>Perkinsus olseni comparative genomics.</title>
        <authorList>
            <person name="Bogema D.R."/>
        </authorList>
    </citation>
    <scope>NUCLEOTIDE SEQUENCE [LARGE SCALE GENOMIC DNA]</scope>
    <source>
        <strain evidence="2">ATCC PRA-205</strain>
    </source>
</reference>
<feature type="region of interest" description="Disordered" evidence="1">
    <location>
        <begin position="190"/>
        <end position="214"/>
    </location>
</feature>
<sequence length="371" mass="40555">AVSAGTSALACILCSNDEYLTTLGRFYNVHSVELMRVHVVVYLVTALFVPVTGEDVYCHKTSKYKLCATVSSAKKQHLLNFKAKPFSKGPKIRFASGNLPFRGQGDNRCWIPRGPVTDAHEEMFSGVREITKLPWVVLKNIKVCPRRDGMLIIDAAKRSRRVFLTNTRSTAEEKHRLEDAFRPLLANRKRKSPGVHITEPRPLERGGDALSSGHPESFSRGMPIGHFCNSQPVGGLTKLMVTLSNDGETANASLLFFGDKPLAAVGMKRVHVISSLPLSSSSLVPGRLGLSLWSVERSLADFAHIKSTDKILEAVGKEASIPLLDTKNLHILSDENSGSIGAFFGSSDVLGTPALWVPLARTACRIVDHNF</sequence>
<comment type="caution">
    <text evidence="2">The sequence shown here is derived from an EMBL/GenBank/DDBJ whole genome shotgun (WGS) entry which is preliminary data.</text>
</comment>
<dbReference type="Proteomes" id="UP000574390">
    <property type="component" value="Unassembled WGS sequence"/>
</dbReference>
<evidence type="ECO:0000313" key="3">
    <source>
        <dbReference type="Proteomes" id="UP000574390"/>
    </source>
</evidence>
<protein>
    <submittedName>
        <fullName evidence="2">Uncharacterized protein</fullName>
    </submittedName>
</protein>
<dbReference type="EMBL" id="JABANM010025851">
    <property type="protein sequence ID" value="KAF4713924.1"/>
    <property type="molecule type" value="Genomic_DNA"/>
</dbReference>
<accession>A0A7J6QZS3</accession>
<name>A0A7J6QZS3_PEROL</name>
<organism evidence="2 3">
    <name type="scientific">Perkinsus olseni</name>
    <name type="common">Perkinsus atlanticus</name>
    <dbReference type="NCBI Taxonomy" id="32597"/>
    <lineage>
        <taxon>Eukaryota</taxon>
        <taxon>Sar</taxon>
        <taxon>Alveolata</taxon>
        <taxon>Perkinsozoa</taxon>
        <taxon>Perkinsea</taxon>
        <taxon>Perkinsida</taxon>
        <taxon>Perkinsidae</taxon>
        <taxon>Perkinsus</taxon>
    </lineage>
</organism>
<evidence type="ECO:0000256" key="1">
    <source>
        <dbReference type="SAM" id="MobiDB-lite"/>
    </source>
</evidence>